<dbReference type="Proteomes" id="UP000622890">
    <property type="component" value="Unassembled WGS sequence"/>
</dbReference>
<keyword evidence="3" id="KW-0378">Hydrolase</keyword>
<keyword evidence="1" id="KW-0479">Metal-binding</keyword>
<dbReference type="InterPro" id="IPR013087">
    <property type="entry name" value="Znf_C2H2_type"/>
</dbReference>
<evidence type="ECO:0000256" key="1">
    <source>
        <dbReference type="PROSITE-ProRule" id="PRU00042"/>
    </source>
</evidence>
<evidence type="ECO:0000313" key="3">
    <source>
        <dbReference type="EMBL" id="MBK4737690.1"/>
    </source>
</evidence>
<sequence length="97" mass="11540">MPDTQFLCPLCGRALIPGPSVNEHHLVPRSHRGRDTVTLHRICHSKIHSIFSERELADYYNTFERLLENEDMRKFVVWVRKKDPEYVGRNVKPSRRR</sequence>
<feature type="domain" description="C2H2-type" evidence="2">
    <location>
        <begin position="6"/>
        <end position="36"/>
    </location>
</feature>
<evidence type="ECO:0000259" key="2">
    <source>
        <dbReference type="PROSITE" id="PS50157"/>
    </source>
</evidence>
<comment type="caution">
    <text evidence="3">The sequence shown here is derived from an EMBL/GenBank/DDBJ whole genome shotgun (WGS) entry which is preliminary data.</text>
</comment>
<dbReference type="PANTHER" id="PTHR37827">
    <property type="entry name" value="TUDOR DOMAIN-CONTAINING PROTEIN"/>
    <property type="match status" value="1"/>
</dbReference>
<keyword evidence="1" id="KW-0863">Zinc-finger</keyword>
<keyword evidence="3" id="KW-0255">Endonuclease</keyword>
<keyword evidence="1" id="KW-0862">Zinc</keyword>
<dbReference type="EMBL" id="JAEPBG010000014">
    <property type="protein sequence ID" value="MBK4737690.1"/>
    <property type="molecule type" value="Genomic_DNA"/>
</dbReference>
<reference evidence="3" key="1">
    <citation type="submission" date="2021-01" db="EMBL/GenBank/DDBJ databases">
        <title>Genome sequence of strain Noviherbaspirillum sp. DKR-6.</title>
        <authorList>
            <person name="Chaudhary D.K."/>
        </authorList>
    </citation>
    <scope>NUCLEOTIDE SEQUENCE</scope>
    <source>
        <strain evidence="3">DKR-6</strain>
    </source>
</reference>
<dbReference type="PANTHER" id="PTHR37827:SF1">
    <property type="entry name" value="HNH DOMAIN-CONTAINING PROTEIN"/>
    <property type="match status" value="1"/>
</dbReference>
<proteinExistence type="predicted"/>
<dbReference type="PROSITE" id="PS50157">
    <property type="entry name" value="ZINC_FINGER_C2H2_2"/>
    <property type="match status" value="1"/>
</dbReference>
<name>A0A934SYK8_9BURK</name>
<gene>
    <name evidence="3" type="ORF">JJB74_23970</name>
</gene>
<dbReference type="CDD" id="cd00085">
    <property type="entry name" value="HNHc"/>
    <property type="match status" value="1"/>
</dbReference>
<dbReference type="InterPro" id="IPR003615">
    <property type="entry name" value="HNH_nuc"/>
</dbReference>
<keyword evidence="3" id="KW-0540">Nuclease</keyword>
<protein>
    <submittedName>
        <fullName evidence="3">HNH endonuclease</fullName>
    </submittedName>
</protein>
<accession>A0A934SYK8</accession>
<dbReference type="GO" id="GO:0008270">
    <property type="term" value="F:zinc ion binding"/>
    <property type="evidence" value="ECO:0007669"/>
    <property type="project" value="UniProtKB-KW"/>
</dbReference>
<dbReference type="RefSeq" id="WP_200596202.1">
    <property type="nucleotide sequence ID" value="NZ_JAEPBG010000014.1"/>
</dbReference>
<organism evidence="3 4">
    <name type="scientific">Noviherbaspirillum pedocola</name>
    <dbReference type="NCBI Taxonomy" id="2801341"/>
    <lineage>
        <taxon>Bacteria</taxon>
        <taxon>Pseudomonadati</taxon>
        <taxon>Pseudomonadota</taxon>
        <taxon>Betaproteobacteria</taxon>
        <taxon>Burkholderiales</taxon>
        <taxon>Oxalobacteraceae</taxon>
        <taxon>Noviherbaspirillum</taxon>
    </lineage>
</organism>
<dbReference type="GO" id="GO:0004519">
    <property type="term" value="F:endonuclease activity"/>
    <property type="evidence" value="ECO:0007669"/>
    <property type="project" value="UniProtKB-KW"/>
</dbReference>
<keyword evidence="4" id="KW-1185">Reference proteome</keyword>
<dbReference type="AlphaFoldDB" id="A0A934SYK8"/>
<evidence type="ECO:0000313" key="4">
    <source>
        <dbReference type="Proteomes" id="UP000622890"/>
    </source>
</evidence>